<organism evidence="5 6">
    <name type="scientific">Longimicrobium terrae</name>
    <dbReference type="NCBI Taxonomy" id="1639882"/>
    <lineage>
        <taxon>Bacteria</taxon>
        <taxon>Pseudomonadati</taxon>
        <taxon>Gemmatimonadota</taxon>
        <taxon>Longimicrobiia</taxon>
        <taxon>Longimicrobiales</taxon>
        <taxon>Longimicrobiaceae</taxon>
        <taxon>Longimicrobium</taxon>
    </lineage>
</organism>
<proteinExistence type="inferred from homology"/>
<feature type="region of interest" description="Disordered" evidence="4">
    <location>
        <begin position="153"/>
        <end position="189"/>
    </location>
</feature>
<dbReference type="GO" id="GO:0016787">
    <property type="term" value="F:hydrolase activity"/>
    <property type="evidence" value="ECO:0007669"/>
    <property type="project" value="UniProtKB-KW"/>
</dbReference>
<evidence type="ECO:0000256" key="2">
    <source>
        <dbReference type="ARBA" id="ARBA00022723"/>
    </source>
</evidence>
<feature type="binding site" evidence="3">
    <location>
        <position position="90"/>
    </location>
    <ligand>
        <name>a divalent metal cation</name>
        <dbReference type="ChEBI" id="CHEBI:60240"/>
        <label>1</label>
    </ligand>
</feature>
<dbReference type="Pfam" id="PF01784">
    <property type="entry name" value="DUF34_NIF3"/>
    <property type="match status" value="1"/>
</dbReference>
<sequence length="298" mass="30732">MDSAPSLAELARAADELLDTGAFPDDPPTIFRASARPVRRLGFALAPTADVADRARDEGWDAVFLHRPWGAETLNLPDDAGILCSHAAFDARLTLGANPHLAAALGMTGVEPFGEHRGRPVGMIGDAQPSGAASWHARLVAEFGGVEEVRGGGSVGSSCLAHPEGPPPPGPLPRSAGEGENSEADGDPRVAENGVALPVGGPTIHRIAVVGAMTDALVRAAAEKGAGLYITGQLRAPARRAIDETGIVAVAIGHERSEEHGLALLAALLAVRFPGLHVDAPGTARQNVRPIPIPPYTR</sequence>
<evidence type="ECO:0000256" key="1">
    <source>
        <dbReference type="ARBA" id="ARBA00006964"/>
    </source>
</evidence>
<feature type="binding site" evidence="3">
    <location>
        <position position="258"/>
    </location>
    <ligand>
        <name>a divalent metal cation</name>
        <dbReference type="ChEBI" id="CHEBI:60240"/>
        <label>1</label>
    </ligand>
</feature>
<dbReference type="RefSeq" id="WP_205761417.1">
    <property type="nucleotide sequence ID" value="NZ_JABDTL010000001.1"/>
</dbReference>
<reference evidence="5 6" key="1">
    <citation type="submission" date="2020-08" db="EMBL/GenBank/DDBJ databases">
        <title>Genomic Encyclopedia of Type Strains, Phase IV (KMG-IV): sequencing the most valuable type-strain genomes for metagenomic binning, comparative biology and taxonomic classification.</title>
        <authorList>
            <person name="Goeker M."/>
        </authorList>
    </citation>
    <scope>NUCLEOTIDE SEQUENCE [LARGE SCALE GENOMIC DNA]</scope>
    <source>
        <strain evidence="5 6">DSM 29007</strain>
    </source>
</reference>
<evidence type="ECO:0000313" key="5">
    <source>
        <dbReference type="EMBL" id="MBB6073552.1"/>
    </source>
</evidence>
<evidence type="ECO:0000256" key="4">
    <source>
        <dbReference type="SAM" id="MobiDB-lite"/>
    </source>
</evidence>
<dbReference type="Proteomes" id="UP000582837">
    <property type="component" value="Unassembled WGS sequence"/>
</dbReference>
<name>A0A841H6L2_9BACT</name>
<dbReference type="PANTHER" id="PTHR13799:SF14">
    <property type="entry name" value="GTP CYCLOHYDROLASE 1 TYPE 2 HOMOLOG"/>
    <property type="match status" value="1"/>
</dbReference>
<evidence type="ECO:0000256" key="3">
    <source>
        <dbReference type="PIRSR" id="PIRSR602678-1"/>
    </source>
</evidence>
<dbReference type="AlphaFoldDB" id="A0A841H6L2"/>
<protein>
    <submittedName>
        <fullName evidence="5">Putative NIF3 family GTP cyclohydrolase 1 type 2</fullName>
    </submittedName>
</protein>
<dbReference type="PANTHER" id="PTHR13799">
    <property type="entry name" value="NGG1 INTERACTING FACTOR 3"/>
    <property type="match status" value="1"/>
</dbReference>
<dbReference type="GO" id="GO:0005737">
    <property type="term" value="C:cytoplasm"/>
    <property type="evidence" value="ECO:0007669"/>
    <property type="project" value="TreeGrafter"/>
</dbReference>
<keyword evidence="5" id="KW-0378">Hydrolase</keyword>
<evidence type="ECO:0000313" key="6">
    <source>
        <dbReference type="Proteomes" id="UP000582837"/>
    </source>
</evidence>
<comment type="caution">
    <text evidence="5">The sequence shown here is derived from an EMBL/GenBank/DDBJ whole genome shotgun (WGS) entry which is preliminary data.</text>
</comment>
<keyword evidence="2 3" id="KW-0479">Metal-binding</keyword>
<keyword evidence="6" id="KW-1185">Reference proteome</keyword>
<dbReference type="SUPFAM" id="SSF102705">
    <property type="entry name" value="NIF3 (NGG1p interacting factor 3)-like"/>
    <property type="match status" value="2"/>
</dbReference>
<comment type="similarity">
    <text evidence="1">Belongs to the GTP cyclohydrolase I type 2/NIF3 family.</text>
</comment>
<dbReference type="InterPro" id="IPR002678">
    <property type="entry name" value="DUF34/NIF3"/>
</dbReference>
<gene>
    <name evidence="5" type="ORF">HNQ61_005223</name>
</gene>
<dbReference type="Gene3D" id="3.40.1390.30">
    <property type="entry name" value="NIF3 (NGG1p interacting factor 3)-like"/>
    <property type="match status" value="1"/>
</dbReference>
<feature type="binding site" evidence="3">
    <location>
        <position position="254"/>
    </location>
    <ligand>
        <name>a divalent metal cation</name>
        <dbReference type="ChEBI" id="CHEBI:60240"/>
        <label>1</label>
    </ligand>
</feature>
<accession>A0A841H6L2</accession>
<dbReference type="EMBL" id="JACHIA010000026">
    <property type="protein sequence ID" value="MBB6073552.1"/>
    <property type="molecule type" value="Genomic_DNA"/>
</dbReference>
<dbReference type="InterPro" id="IPR036069">
    <property type="entry name" value="DUF34/NIF3_sf"/>
</dbReference>
<dbReference type="GO" id="GO:0046872">
    <property type="term" value="F:metal ion binding"/>
    <property type="evidence" value="ECO:0007669"/>
    <property type="project" value="UniProtKB-KW"/>
</dbReference>